<comment type="caution">
    <text evidence="2">The sequence shown here is derived from an EMBL/GenBank/DDBJ whole genome shotgun (WGS) entry which is preliminary data.</text>
</comment>
<sequence>MSILPSLFLAIPAVVMAGGLAPAKRPDFSAVTSVAAARKLVADGYLVESLAFPAELGGPPDKENIIYLPPAVVTTRALVIGTLKRMSRDGSIDRMKVEPDYRGDSIVPARLRMTAWRSGEKTKFEAVIEVW</sequence>
<accession>A0AA42CQI1</accession>
<name>A0AA42CQI1_9SPHN</name>
<feature type="signal peptide" evidence="1">
    <location>
        <begin position="1"/>
        <end position="17"/>
    </location>
</feature>
<dbReference type="Proteomes" id="UP001165565">
    <property type="component" value="Unassembled WGS sequence"/>
</dbReference>
<dbReference type="AlphaFoldDB" id="A0AA42CQI1"/>
<dbReference type="RefSeq" id="WP_265268734.1">
    <property type="nucleotide sequence ID" value="NZ_JANFAV010000005.1"/>
</dbReference>
<protein>
    <submittedName>
        <fullName evidence="2">Uncharacterized protein</fullName>
    </submittedName>
</protein>
<evidence type="ECO:0000256" key="1">
    <source>
        <dbReference type="SAM" id="SignalP"/>
    </source>
</evidence>
<organism evidence="2 3">
    <name type="scientific">Sphingomonas lycopersici</name>
    <dbReference type="NCBI Taxonomy" id="2951807"/>
    <lineage>
        <taxon>Bacteria</taxon>
        <taxon>Pseudomonadati</taxon>
        <taxon>Pseudomonadota</taxon>
        <taxon>Alphaproteobacteria</taxon>
        <taxon>Sphingomonadales</taxon>
        <taxon>Sphingomonadaceae</taxon>
        <taxon>Sphingomonas</taxon>
    </lineage>
</organism>
<proteinExistence type="predicted"/>
<gene>
    <name evidence="2" type="ORF">NEE01_09130</name>
</gene>
<keyword evidence="1" id="KW-0732">Signal</keyword>
<dbReference type="EMBL" id="JANFAV010000005">
    <property type="protein sequence ID" value="MCW6534947.1"/>
    <property type="molecule type" value="Genomic_DNA"/>
</dbReference>
<evidence type="ECO:0000313" key="3">
    <source>
        <dbReference type="Proteomes" id="UP001165565"/>
    </source>
</evidence>
<evidence type="ECO:0000313" key="2">
    <source>
        <dbReference type="EMBL" id="MCW6534947.1"/>
    </source>
</evidence>
<keyword evidence="3" id="KW-1185">Reference proteome</keyword>
<feature type="chain" id="PRO_5041250791" evidence="1">
    <location>
        <begin position="18"/>
        <end position="131"/>
    </location>
</feature>
<reference evidence="2" key="1">
    <citation type="submission" date="2022-06" db="EMBL/GenBank/DDBJ databases">
        <title>Sphingomonas sp. nov. isolated from rhizosphere soil of tomato.</title>
        <authorList>
            <person name="Dong H."/>
            <person name="Gao R."/>
        </authorList>
    </citation>
    <scope>NUCLEOTIDE SEQUENCE</scope>
    <source>
        <strain evidence="2">MMSM24</strain>
    </source>
</reference>